<reference evidence="2" key="1">
    <citation type="journal article" date="2019" name="Int. J. Syst. Evol. Microbiol.">
        <title>The Global Catalogue of Microorganisms (GCM) 10K type strain sequencing project: providing services to taxonomists for standard genome sequencing and annotation.</title>
        <authorList>
            <consortium name="The Broad Institute Genomics Platform"/>
            <consortium name="The Broad Institute Genome Sequencing Center for Infectious Disease"/>
            <person name="Wu L."/>
            <person name="Ma J."/>
        </authorList>
    </citation>
    <scope>NUCLEOTIDE SEQUENCE [LARGE SCALE GENOMIC DNA]</scope>
    <source>
        <strain evidence="2">KCTC 22228</strain>
    </source>
</reference>
<proteinExistence type="predicted"/>
<accession>A0ABQ2YNB0</accession>
<protein>
    <submittedName>
        <fullName evidence="1">Uncharacterized protein</fullName>
    </submittedName>
</protein>
<gene>
    <name evidence="1" type="ORF">GCM10007160_16860</name>
</gene>
<name>A0ABQ2YNB0_9GAMM</name>
<comment type="caution">
    <text evidence="1">The sequence shown here is derived from an EMBL/GenBank/DDBJ whole genome shotgun (WGS) entry which is preliminary data.</text>
</comment>
<evidence type="ECO:0000313" key="2">
    <source>
        <dbReference type="Proteomes" id="UP000653056"/>
    </source>
</evidence>
<keyword evidence="2" id="KW-1185">Reference proteome</keyword>
<dbReference type="EMBL" id="BMXS01000006">
    <property type="protein sequence ID" value="GGX90038.1"/>
    <property type="molecule type" value="Genomic_DNA"/>
</dbReference>
<dbReference type="RefSeq" id="WP_189468117.1">
    <property type="nucleotide sequence ID" value="NZ_BMXS01000006.1"/>
</dbReference>
<organism evidence="1 2">
    <name type="scientific">Litchfieldella qijiaojingensis</name>
    <dbReference type="NCBI Taxonomy" id="980347"/>
    <lineage>
        <taxon>Bacteria</taxon>
        <taxon>Pseudomonadati</taxon>
        <taxon>Pseudomonadota</taxon>
        <taxon>Gammaproteobacteria</taxon>
        <taxon>Oceanospirillales</taxon>
        <taxon>Halomonadaceae</taxon>
        <taxon>Litchfieldella</taxon>
    </lineage>
</organism>
<evidence type="ECO:0000313" key="1">
    <source>
        <dbReference type="EMBL" id="GGX90038.1"/>
    </source>
</evidence>
<dbReference type="Proteomes" id="UP000653056">
    <property type="component" value="Unassembled WGS sequence"/>
</dbReference>
<sequence>MQRNDNTIHQLPTQSPLATEAQEMANRLEAVANMIQALGDPDATCDVFEDSDAKSAYYIGRRLMQAAEVWKALSSNCSNPEIKVAELDLKDSTKGDIERSAKEKDGADLGGALEEFADLFIDPARHMFFVIMNRYESEARGEGGVYQSAFFIDRMLGDLVQDSDNLLKRFCNHWSGQEVFKVA</sequence>